<feature type="region of interest" description="Disordered" evidence="1">
    <location>
        <begin position="121"/>
        <end position="161"/>
    </location>
</feature>
<dbReference type="AlphaFoldDB" id="A0A183CLV4"/>
<accession>A0A183CLV4</accession>
<feature type="compositionally biased region" description="Low complexity" evidence="1">
    <location>
        <begin position="121"/>
        <end position="136"/>
    </location>
</feature>
<feature type="region of interest" description="Disordered" evidence="1">
    <location>
        <begin position="1"/>
        <end position="31"/>
    </location>
</feature>
<evidence type="ECO:0000256" key="1">
    <source>
        <dbReference type="SAM" id="MobiDB-lite"/>
    </source>
</evidence>
<evidence type="ECO:0000256" key="2">
    <source>
        <dbReference type="SAM" id="Phobius"/>
    </source>
</evidence>
<protein>
    <submittedName>
        <fullName evidence="4">Membrane protein (Partial)</fullName>
    </submittedName>
</protein>
<feature type="transmembrane region" description="Helical" evidence="2">
    <location>
        <begin position="167"/>
        <end position="191"/>
    </location>
</feature>
<organism evidence="3 4">
    <name type="scientific">Globodera pallida</name>
    <name type="common">Potato cyst nematode worm</name>
    <name type="synonym">Heterodera pallida</name>
    <dbReference type="NCBI Taxonomy" id="36090"/>
    <lineage>
        <taxon>Eukaryota</taxon>
        <taxon>Metazoa</taxon>
        <taxon>Ecdysozoa</taxon>
        <taxon>Nematoda</taxon>
        <taxon>Chromadorea</taxon>
        <taxon>Rhabditida</taxon>
        <taxon>Tylenchina</taxon>
        <taxon>Tylenchomorpha</taxon>
        <taxon>Tylenchoidea</taxon>
        <taxon>Heteroderidae</taxon>
        <taxon>Heteroderinae</taxon>
        <taxon>Globodera</taxon>
    </lineage>
</organism>
<dbReference type="Proteomes" id="UP000050741">
    <property type="component" value="Unassembled WGS sequence"/>
</dbReference>
<reference evidence="3" key="2">
    <citation type="submission" date="2014-05" db="EMBL/GenBank/DDBJ databases">
        <title>The genome and life-stage specific transcriptomes of Globodera pallida elucidate key aspects of plant parasitism by a cyst nematode.</title>
        <authorList>
            <person name="Cotton J.A."/>
            <person name="Lilley C.J."/>
            <person name="Jones L.M."/>
            <person name="Kikuchi T."/>
            <person name="Reid A.J."/>
            <person name="Thorpe P."/>
            <person name="Tsai I.J."/>
            <person name="Beasley H."/>
            <person name="Blok V."/>
            <person name="Cock P.J.A."/>
            <person name="Van den Akker S.E."/>
            <person name="Holroyd N."/>
            <person name="Hunt M."/>
            <person name="Mantelin S."/>
            <person name="Naghra H."/>
            <person name="Pain A."/>
            <person name="Palomares-Rius J.E."/>
            <person name="Zarowiecki M."/>
            <person name="Berriman M."/>
            <person name="Jones J.T."/>
            <person name="Urwin P.E."/>
        </authorList>
    </citation>
    <scope>NUCLEOTIDE SEQUENCE [LARGE SCALE GENOMIC DNA]</scope>
    <source>
        <strain evidence="3">Lindley</strain>
    </source>
</reference>
<keyword evidence="2" id="KW-1133">Transmembrane helix</keyword>
<reference evidence="4" key="3">
    <citation type="submission" date="2016-06" db="UniProtKB">
        <authorList>
            <consortium name="WormBaseParasite"/>
        </authorList>
    </citation>
    <scope>IDENTIFICATION</scope>
</reference>
<feature type="region of interest" description="Disordered" evidence="1">
    <location>
        <begin position="49"/>
        <end position="83"/>
    </location>
</feature>
<evidence type="ECO:0000313" key="3">
    <source>
        <dbReference type="Proteomes" id="UP000050741"/>
    </source>
</evidence>
<keyword evidence="2" id="KW-0472">Membrane</keyword>
<keyword evidence="3" id="KW-1185">Reference proteome</keyword>
<sequence>MHPDGTAADREGERSGGDDAAASRPGPSTSPLLLMTEVAECSNTDRTSNIICSSNSSGGSSNSNNRSSRSTRTANGHLHSSLPLKNSLSKNCRLLKSGPVVLLHCNVNGTKRTAVAAVSSSSTVDESAAGQQQRRQPPTPPSSFFGQEPRRRQTKRSTTDQHVRRRLLLITSVISCASLLLFTLITSLIFIRRPFDDATTSTDLNDELGGNDQQLIRKLRGAYSVSYRCE</sequence>
<feature type="compositionally biased region" description="Basic and acidic residues" evidence="1">
    <location>
        <begin position="1"/>
        <end position="17"/>
    </location>
</feature>
<dbReference type="WBParaSite" id="GPLIN_001386000">
    <property type="protein sequence ID" value="GPLIN_001386000"/>
    <property type="gene ID" value="GPLIN_001386000"/>
</dbReference>
<name>A0A183CLV4_GLOPA</name>
<reference evidence="3" key="1">
    <citation type="submission" date="2013-12" db="EMBL/GenBank/DDBJ databases">
        <authorList>
            <person name="Aslett M."/>
        </authorList>
    </citation>
    <scope>NUCLEOTIDE SEQUENCE [LARGE SCALE GENOMIC DNA]</scope>
    <source>
        <strain evidence="3">Lindley</strain>
    </source>
</reference>
<keyword evidence="2" id="KW-0812">Transmembrane</keyword>
<evidence type="ECO:0000313" key="4">
    <source>
        <dbReference type="WBParaSite" id="GPLIN_001386000"/>
    </source>
</evidence>
<proteinExistence type="predicted"/>
<feature type="compositionally biased region" description="Low complexity" evidence="1">
    <location>
        <begin position="49"/>
        <end position="70"/>
    </location>
</feature>